<dbReference type="Gene3D" id="3.60.120.10">
    <property type="entry name" value="Anthranilate synthase"/>
    <property type="match status" value="1"/>
</dbReference>
<evidence type="ECO:0000256" key="1">
    <source>
        <dbReference type="ARBA" id="ARBA00001000"/>
    </source>
</evidence>
<accession>S8ACI4</accession>
<evidence type="ECO:0000259" key="11">
    <source>
        <dbReference type="Pfam" id="PF00425"/>
    </source>
</evidence>
<dbReference type="SUPFAM" id="SSF56322">
    <property type="entry name" value="ADC synthase"/>
    <property type="match status" value="1"/>
</dbReference>
<dbReference type="InterPro" id="IPR006221">
    <property type="entry name" value="TrpG/PapA_dom"/>
</dbReference>
<dbReference type="GO" id="GO:0046654">
    <property type="term" value="P:tetrahydrofolate biosynthetic process"/>
    <property type="evidence" value="ECO:0007669"/>
    <property type="project" value="UniProtKB-UniPathway"/>
</dbReference>
<dbReference type="InterPro" id="IPR005801">
    <property type="entry name" value="ADC_synthase"/>
</dbReference>
<organism evidence="13 14">
    <name type="scientific">Dactylellina haptotyla (strain CBS 200.50)</name>
    <name type="common">Nematode-trapping fungus</name>
    <name type="synonym">Monacrosporium haptotylum</name>
    <dbReference type="NCBI Taxonomy" id="1284197"/>
    <lineage>
        <taxon>Eukaryota</taxon>
        <taxon>Fungi</taxon>
        <taxon>Dikarya</taxon>
        <taxon>Ascomycota</taxon>
        <taxon>Pezizomycotina</taxon>
        <taxon>Orbiliomycetes</taxon>
        <taxon>Orbiliales</taxon>
        <taxon>Orbiliaceae</taxon>
        <taxon>Dactylellina</taxon>
    </lineage>
</organism>
<dbReference type="NCBIfam" id="TIGR00566">
    <property type="entry name" value="trpG_papA"/>
    <property type="match status" value="1"/>
</dbReference>
<dbReference type="PRINTS" id="PR00099">
    <property type="entry name" value="CPSGATASE"/>
</dbReference>
<dbReference type="OrthoDB" id="64220at2759"/>
<keyword evidence="7" id="KW-0315">Glutamine amidotransferase</keyword>
<dbReference type="GO" id="GO:0046656">
    <property type="term" value="P:folic acid biosynthetic process"/>
    <property type="evidence" value="ECO:0007669"/>
    <property type="project" value="UniProtKB-KW"/>
</dbReference>
<dbReference type="EC" id="2.6.1.85" evidence="4"/>
<dbReference type="GO" id="GO:0000162">
    <property type="term" value="P:L-tryptophan biosynthetic process"/>
    <property type="evidence" value="ECO:0007669"/>
    <property type="project" value="TreeGrafter"/>
</dbReference>
<dbReference type="eggNOG" id="KOG1224">
    <property type="taxonomic scope" value="Eukaryota"/>
</dbReference>
<feature type="domain" description="Chorismate-utilising enzyme C-terminal" evidence="11">
    <location>
        <begin position="493"/>
        <end position="797"/>
    </location>
</feature>
<dbReference type="Pfam" id="PF00117">
    <property type="entry name" value="GATase"/>
    <property type="match status" value="1"/>
</dbReference>
<dbReference type="Pfam" id="PF00425">
    <property type="entry name" value="Chorismate_bind"/>
    <property type="match status" value="1"/>
</dbReference>
<name>S8ACI4_DACHA</name>
<keyword evidence="14" id="KW-1185">Reference proteome</keyword>
<dbReference type="InterPro" id="IPR019999">
    <property type="entry name" value="Anth_synth_I-like"/>
</dbReference>
<dbReference type="SUPFAM" id="SSF52317">
    <property type="entry name" value="Class I glutamine amidotransferase-like"/>
    <property type="match status" value="1"/>
</dbReference>
<dbReference type="PRINTS" id="PR00096">
    <property type="entry name" value="GATASE"/>
</dbReference>
<dbReference type="Pfam" id="PF04715">
    <property type="entry name" value="Anth_synt_I_N"/>
    <property type="match status" value="1"/>
</dbReference>
<dbReference type="PANTHER" id="PTHR11236:SF18">
    <property type="entry name" value="AMINODEOXYCHORISMATE SYNTHASE"/>
    <property type="match status" value="1"/>
</dbReference>
<dbReference type="InterPro" id="IPR010117">
    <property type="entry name" value="PabB_fungal"/>
</dbReference>
<dbReference type="PANTHER" id="PTHR11236">
    <property type="entry name" value="AMINOBENZOATE/ANTHRANILATE SYNTHASE"/>
    <property type="match status" value="1"/>
</dbReference>
<protein>
    <recommendedName>
        <fullName evidence="4">aminodeoxychorismate synthase</fullName>
        <ecNumber evidence="4">2.6.1.85</ecNumber>
    </recommendedName>
    <alternativeName>
        <fullName evidence="8">Para-aminobenzoate synthase</fullName>
    </alternativeName>
    <alternativeName>
        <fullName evidence="9">p-aminobenzoic acid synthase</fullName>
    </alternativeName>
</protein>
<reference evidence="13 14" key="1">
    <citation type="journal article" date="2013" name="PLoS Genet.">
        <title>Genomic mechanisms accounting for the adaptation to parasitism in nematode-trapping fungi.</title>
        <authorList>
            <person name="Meerupati T."/>
            <person name="Andersson K.M."/>
            <person name="Friman E."/>
            <person name="Kumar D."/>
            <person name="Tunlid A."/>
            <person name="Ahren D."/>
        </authorList>
    </citation>
    <scope>NUCLEOTIDE SEQUENCE [LARGE SCALE GENOMIC DNA]</scope>
    <source>
        <strain evidence="13 14">CBS 200.50</strain>
    </source>
</reference>
<gene>
    <name evidence="13" type="ORF">H072_5466</name>
</gene>
<dbReference type="GO" id="GO:0008153">
    <property type="term" value="P:4-aminobenzoate biosynthetic process"/>
    <property type="evidence" value="ECO:0007669"/>
    <property type="project" value="TreeGrafter"/>
</dbReference>
<dbReference type="EMBL" id="AQGS01000285">
    <property type="protein sequence ID" value="EPS40639.1"/>
    <property type="molecule type" value="Genomic_DNA"/>
</dbReference>
<comment type="caution">
    <text evidence="13">The sequence shown here is derived from an EMBL/GenBank/DDBJ whole genome shotgun (WGS) entry which is preliminary data.</text>
</comment>
<evidence type="ECO:0000256" key="2">
    <source>
        <dbReference type="ARBA" id="ARBA00005009"/>
    </source>
</evidence>
<sequence>MSPNRRILLLDAYDSFSNNLAALIRLVTHAEVHTIKIDTYTFDEFRPFLKSFDAIVIGPGPGTPTNAVDVGIIPQIYALAAEDVVPVFGVCLGFQSLCLAFGGGISRLDVVKHGQGSIITHSGADLFSGCGAVDAIRYHSLRAELDEQALKSIEILATADDGEEENGEVIMAVRHRSLPFWAVQYHPESCCTNLDGAKVVENWWRMATEWLEVNKRPASEPIPDSGWTVPLQQKSLQGPPEIESIAVEYNTFHAPCLSIVELCELLEVKTREEFVMLDSSAAHTGRYTIIGVFADRLTETITWKLEEEAISFQIHGYEKGNAGAVREESLKGVEGGVWGAIARYMKNKKAEGGDQESPFWGGFIGYFNYESGVTGLGVEVKKPRPGDDKARRPDISLTFFERSIVVDNVSGKVWVQSIRGEDEEWVGEMSEKVKLLAAMSITPTTTPPNGAVGAANGMVSQPRPGGISGRTNAQSVAEPVFPAEMLQITRPNQEPYMENVRRCQRELAIGESYELCLTAQTTVDIQHPYSENPEEKFDSAWKIYRQLRKRNPAPFAGFYKCSTTCLLSSSPERFLSWDRKGKFQLRPIKGTVRKAKADGSTVSRREAEAILNTPKEQAENLMIVDLIRHDLHGVLDGQEDEDGGVKVTKLMAVEEYETVFQLVSVIEGTMGQQMKAQQGFTGLDVLQRSLPPGSMTGAPKKRSVEILQDIEGDANAGGLGGERALYSGVMGYWCAGGSGDWSVVIRSMYRFDHEMTEENQVRRTAGQGKVERWRIGAGGAVTALSDPEGEWEEMLTKLNSTLAVFI</sequence>
<feature type="domain" description="Glutamine amidotransferase" evidence="10">
    <location>
        <begin position="8"/>
        <end position="196"/>
    </location>
</feature>
<dbReference type="InterPro" id="IPR015890">
    <property type="entry name" value="Chorismate_C"/>
</dbReference>
<evidence type="ECO:0000256" key="4">
    <source>
        <dbReference type="ARBA" id="ARBA00013139"/>
    </source>
</evidence>
<dbReference type="NCBIfam" id="TIGR01823">
    <property type="entry name" value="PabB-fungal"/>
    <property type="match status" value="1"/>
</dbReference>
<keyword evidence="5" id="KW-0808">Transferase</keyword>
<dbReference type="InterPro" id="IPR006805">
    <property type="entry name" value="Anth_synth_I_N"/>
</dbReference>
<dbReference type="PRINTS" id="PR00097">
    <property type="entry name" value="ANTSNTHASEII"/>
</dbReference>
<dbReference type="AlphaFoldDB" id="S8ACI4"/>
<comment type="catalytic activity">
    <reaction evidence="1">
        <text>chorismate + L-glutamine = 4-amino-4-deoxychorismate + L-glutamate</text>
        <dbReference type="Rhea" id="RHEA:11672"/>
        <dbReference type="ChEBI" id="CHEBI:29748"/>
        <dbReference type="ChEBI" id="CHEBI:29985"/>
        <dbReference type="ChEBI" id="CHEBI:58359"/>
        <dbReference type="ChEBI" id="CHEBI:58406"/>
        <dbReference type="EC" id="2.6.1.85"/>
    </reaction>
</comment>
<evidence type="ECO:0000259" key="10">
    <source>
        <dbReference type="Pfam" id="PF00117"/>
    </source>
</evidence>
<dbReference type="PROSITE" id="PS51273">
    <property type="entry name" value="GATASE_TYPE_1"/>
    <property type="match status" value="1"/>
</dbReference>
<proteinExistence type="inferred from homology"/>
<evidence type="ECO:0000256" key="3">
    <source>
        <dbReference type="ARBA" id="ARBA00005970"/>
    </source>
</evidence>
<dbReference type="GO" id="GO:0005737">
    <property type="term" value="C:cytoplasm"/>
    <property type="evidence" value="ECO:0007669"/>
    <property type="project" value="TreeGrafter"/>
</dbReference>
<dbReference type="OMA" id="DWSVNIR"/>
<dbReference type="HOGENOM" id="CLU_006493_0_0_1"/>
<dbReference type="Gene3D" id="3.40.50.880">
    <property type="match status" value="1"/>
</dbReference>
<evidence type="ECO:0000256" key="7">
    <source>
        <dbReference type="ARBA" id="ARBA00022962"/>
    </source>
</evidence>
<dbReference type="UniPathway" id="UPA00077">
    <property type="reaction ID" value="UER00149"/>
</dbReference>
<keyword evidence="6" id="KW-0289">Folate biosynthesis</keyword>
<evidence type="ECO:0000313" key="14">
    <source>
        <dbReference type="Proteomes" id="UP000015100"/>
    </source>
</evidence>
<evidence type="ECO:0000256" key="9">
    <source>
        <dbReference type="ARBA" id="ARBA00031904"/>
    </source>
</evidence>
<evidence type="ECO:0000256" key="8">
    <source>
        <dbReference type="ARBA" id="ARBA00031329"/>
    </source>
</evidence>
<dbReference type="CDD" id="cd01743">
    <property type="entry name" value="GATase1_Anthranilate_Synthase"/>
    <property type="match status" value="1"/>
</dbReference>
<dbReference type="STRING" id="1284197.S8ACI4"/>
<dbReference type="Proteomes" id="UP000015100">
    <property type="component" value="Unassembled WGS sequence"/>
</dbReference>
<dbReference type="GO" id="GO:0046820">
    <property type="term" value="F:4-amino-4-deoxychorismate synthase activity"/>
    <property type="evidence" value="ECO:0007669"/>
    <property type="project" value="UniProtKB-EC"/>
</dbReference>
<evidence type="ECO:0000313" key="13">
    <source>
        <dbReference type="EMBL" id="EPS40639.1"/>
    </source>
</evidence>
<comment type="pathway">
    <text evidence="2">Cofactor biosynthesis; tetrahydrofolate biosynthesis; 4-aminobenzoate from chorismate: step 1/2.</text>
</comment>
<dbReference type="InterPro" id="IPR017926">
    <property type="entry name" value="GATASE"/>
</dbReference>
<reference evidence="14" key="2">
    <citation type="submission" date="2013-04" db="EMBL/GenBank/DDBJ databases">
        <title>Genomic mechanisms accounting for the adaptation to parasitism in nematode-trapping fungi.</title>
        <authorList>
            <person name="Ahren D.G."/>
        </authorList>
    </citation>
    <scope>NUCLEOTIDE SEQUENCE [LARGE SCALE GENOMIC DNA]</scope>
    <source>
        <strain evidence="14">CBS 200.50</strain>
    </source>
</reference>
<evidence type="ECO:0000256" key="6">
    <source>
        <dbReference type="ARBA" id="ARBA00022909"/>
    </source>
</evidence>
<comment type="similarity">
    <text evidence="3">In the C-terminal section; belongs to the anthranilate synthase component I family.</text>
</comment>
<evidence type="ECO:0000259" key="12">
    <source>
        <dbReference type="Pfam" id="PF04715"/>
    </source>
</evidence>
<dbReference type="InterPro" id="IPR029062">
    <property type="entry name" value="Class_I_gatase-like"/>
</dbReference>
<evidence type="ECO:0000256" key="5">
    <source>
        <dbReference type="ARBA" id="ARBA00022679"/>
    </source>
</evidence>
<feature type="domain" description="Anthranilate synthase component I N-terminal" evidence="12">
    <location>
        <begin position="267"/>
        <end position="414"/>
    </location>
</feature>